<dbReference type="NCBIfam" id="NF002458">
    <property type="entry name" value="PRK01641.1"/>
    <property type="match status" value="1"/>
</dbReference>
<dbReference type="EMBL" id="LJYG01000104">
    <property type="protein sequence ID" value="KRQ05556.1"/>
    <property type="molecule type" value="Genomic_DNA"/>
</dbReference>
<evidence type="ECO:0000256" key="1">
    <source>
        <dbReference type="ARBA" id="ARBA00000491"/>
    </source>
</evidence>
<evidence type="ECO:0000256" key="10">
    <source>
        <dbReference type="HAMAP-Rule" id="MF_01031"/>
    </source>
</evidence>
<reference evidence="12 13" key="1">
    <citation type="submission" date="2015-09" db="EMBL/GenBank/DDBJ databases">
        <title>Draft Genome Sequence of Bradyrhizobium manausense Strain BR 3351T, a Novel Symbiotic Nitrogen-Fixing Alphaproteobacterium Isolated from Brazilian Amazon Rain Forest.</title>
        <authorList>
            <person name="De Araujo J.L."/>
            <person name="Zilli J.E."/>
        </authorList>
    </citation>
    <scope>NUCLEOTIDE SEQUENCE [LARGE SCALE GENOMIC DNA]</scope>
    <source>
        <strain evidence="12 13">BR3351</strain>
    </source>
</reference>
<keyword evidence="6 10" id="KW-0432">Leucine biosynthesis</keyword>
<evidence type="ECO:0000256" key="5">
    <source>
        <dbReference type="ARBA" id="ARBA00011271"/>
    </source>
</evidence>
<dbReference type="GO" id="GO:0009316">
    <property type="term" value="C:3-isopropylmalate dehydratase complex"/>
    <property type="evidence" value="ECO:0007669"/>
    <property type="project" value="InterPro"/>
</dbReference>
<dbReference type="EC" id="4.2.1.33" evidence="10"/>
<keyword evidence="7 10" id="KW-0028">Amino-acid biosynthesis</keyword>
<dbReference type="InterPro" id="IPR015928">
    <property type="entry name" value="Aconitase/3IPM_dehydase_swvl"/>
</dbReference>
<evidence type="ECO:0000256" key="4">
    <source>
        <dbReference type="ARBA" id="ARBA00009845"/>
    </source>
</evidence>
<dbReference type="Gene3D" id="3.20.19.10">
    <property type="entry name" value="Aconitase, domain 4"/>
    <property type="match status" value="1"/>
</dbReference>
<comment type="function">
    <text evidence="2 10">Catalyzes the isomerization between 2-isopropylmalate and 3-isopropylmalate, via the formation of 2-isopropylmaleate.</text>
</comment>
<comment type="caution">
    <text evidence="12">The sequence shown here is derived from an EMBL/GenBank/DDBJ whole genome shotgun (WGS) entry which is preliminary data.</text>
</comment>
<proteinExistence type="inferred from homology"/>
<comment type="similarity">
    <text evidence="4 10">Belongs to the LeuD family. LeuD type 1 subfamily.</text>
</comment>
<protein>
    <recommendedName>
        <fullName evidence="10">3-isopropylmalate dehydratase small subunit</fullName>
        <ecNumber evidence="10">4.2.1.33</ecNumber>
    </recommendedName>
    <alternativeName>
        <fullName evidence="10">Alpha-IPM isomerase</fullName>
        <shortName evidence="10">IPMI</shortName>
    </alternativeName>
    <alternativeName>
        <fullName evidence="10">Isopropylmalate isomerase</fullName>
    </alternativeName>
</protein>
<evidence type="ECO:0000313" key="13">
    <source>
        <dbReference type="Proteomes" id="UP000051936"/>
    </source>
</evidence>
<sequence>MTPFHSVSGVAAPMMTPNIDTDVIMPKMFLKGVDRSGLGEGAFNLLRFRAGGPNPDFVLNRHGYRDACFLVVGENFGCGSSREHAVWGLQQLGIRALIGTSFAGIFGDNCANNGLLTISLDAATVGTLAGIVASPASNRLTIDLEPQTIRIDGGSTIPFPIEPARKEAFLTGRDAISSTLVLADDIRAFEARHRADNPWF</sequence>
<dbReference type="CDD" id="cd01577">
    <property type="entry name" value="IPMI_Swivel"/>
    <property type="match status" value="1"/>
</dbReference>
<comment type="subunit">
    <text evidence="5 10">Heterodimer of LeuC and LeuD.</text>
</comment>
<dbReference type="InterPro" id="IPR000573">
    <property type="entry name" value="AconitaseA/IPMdHydase_ssu_swvl"/>
</dbReference>
<comment type="pathway">
    <text evidence="3 10">Amino-acid biosynthesis; L-leucine biosynthesis; L-leucine from 3-methyl-2-oxobutanoate: step 2/4.</text>
</comment>
<dbReference type="STRING" id="989370.AOQ71_28470"/>
<dbReference type="OrthoDB" id="9777465at2"/>
<dbReference type="Proteomes" id="UP000051936">
    <property type="component" value="Unassembled WGS sequence"/>
</dbReference>
<dbReference type="AlphaFoldDB" id="A0A0R3DDS5"/>
<keyword evidence="8 10" id="KW-0456">Lyase</keyword>
<dbReference type="UniPathway" id="UPA00048">
    <property type="reaction ID" value="UER00071"/>
</dbReference>
<accession>A0A0R3DDS5</accession>
<evidence type="ECO:0000259" key="11">
    <source>
        <dbReference type="Pfam" id="PF00694"/>
    </source>
</evidence>
<dbReference type="Pfam" id="PF00694">
    <property type="entry name" value="Aconitase_C"/>
    <property type="match status" value="1"/>
</dbReference>
<dbReference type="RefSeq" id="WP_057753585.1">
    <property type="nucleotide sequence ID" value="NZ_LJYG01000104.1"/>
</dbReference>
<evidence type="ECO:0000256" key="7">
    <source>
        <dbReference type="ARBA" id="ARBA00022605"/>
    </source>
</evidence>
<dbReference type="InterPro" id="IPR004431">
    <property type="entry name" value="3-IsopropMal_deHydase_ssu"/>
</dbReference>
<evidence type="ECO:0000256" key="3">
    <source>
        <dbReference type="ARBA" id="ARBA00004729"/>
    </source>
</evidence>
<dbReference type="NCBIfam" id="TIGR00171">
    <property type="entry name" value="leuD"/>
    <property type="match status" value="1"/>
</dbReference>
<feature type="domain" description="Aconitase A/isopropylmalate dehydratase small subunit swivel" evidence="11">
    <location>
        <begin position="1"/>
        <end position="121"/>
    </location>
</feature>
<keyword evidence="13" id="KW-1185">Reference proteome</keyword>
<dbReference type="SUPFAM" id="SSF52016">
    <property type="entry name" value="LeuD/IlvD-like"/>
    <property type="match status" value="1"/>
</dbReference>
<keyword evidence="9 10" id="KW-0100">Branched-chain amino acid biosynthesis</keyword>
<organism evidence="12 13">
    <name type="scientific">Bradyrhizobium manausense</name>
    <dbReference type="NCBI Taxonomy" id="989370"/>
    <lineage>
        <taxon>Bacteria</taxon>
        <taxon>Pseudomonadati</taxon>
        <taxon>Pseudomonadota</taxon>
        <taxon>Alphaproteobacteria</taxon>
        <taxon>Hyphomicrobiales</taxon>
        <taxon>Nitrobacteraceae</taxon>
        <taxon>Bradyrhizobium</taxon>
    </lineage>
</organism>
<evidence type="ECO:0000313" key="12">
    <source>
        <dbReference type="EMBL" id="KRQ05556.1"/>
    </source>
</evidence>
<evidence type="ECO:0000256" key="8">
    <source>
        <dbReference type="ARBA" id="ARBA00023239"/>
    </source>
</evidence>
<dbReference type="HAMAP" id="MF_01031">
    <property type="entry name" value="LeuD_type1"/>
    <property type="match status" value="1"/>
</dbReference>
<dbReference type="PANTHER" id="PTHR43345">
    <property type="entry name" value="3-ISOPROPYLMALATE DEHYDRATASE SMALL SUBUNIT 2-RELATED-RELATED"/>
    <property type="match status" value="1"/>
</dbReference>
<evidence type="ECO:0000256" key="6">
    <source>
        <dbReference type="ARBA" id="ARBA00022430"/>
    </source>
</evidence>
<gene>
    <name evidence="10" type="primary">leuD</name>
    <name evidence="12" type="ORF">AOQ71_28470</name>
</gene>
<dbReference type="PANTHER" id="PTHR43345:SF5">
    <property type="entry name" value="3-ISOPROPYLMALATE DEHYDRATASE SMALL SUBUNIT"/>
    <property type="match status" value="1"/>
</dbReference>
<evidence type="ECO:0000256" key="2">
    <source>
        <dbReference type="ARBA" id="ARBA00002695"/>
    </source>
</evidence>
<name>A0A0R3DDS5_9BRAD</name>
<dbReference type="InterPro" id="IPR050075">
    <property type="entry name" value="LeuD"/>
</dbReference>
<evidence type="ECO:0000256" key="9">
    <source>
        <dbReference type="ARBA" id="ARBA00023304"/>
    </source>
</evidence>
<dbReference type="GO" id="GO:0009098">
    <property type="term" value="P:L-leucine biosynthetic process"/>
    <property type="evidence" value="ECO:0007669"/>
    <property type="project" value="UniProtKB-UniRule"/>
</dbReference>
<comment type="catalytic activity">
    <reaction evidence="1 10">
        <text>(2R,3S)-3-isopropylmalate = (2S)-2-isopropylmalate</text>
        <dbReference type="Rhea" id="RHEA:32287"/>
        <dbReference type="ChEBI" id="CHEBI:1178"/>
        <dbReference type="ChEBI" id="CHEBI:35121"/>
        <dbReference type="EC" id="4.2.1.33"/>
    </reaction>
</comment>
<dbReference type="InterPro" id="IPR033940">
    <property type="entry name" value="IPMI_Swivel"/>
</dbReference>
<dbReference type="GO" id="GO:0003861">
    <property type="term" value="F:3-isopropylmalate dehydratase activity"/>
    <property type="evidence" value="ECO:0007669"/>
    <property type="project" value="UniProtKB-UniRule"/>
</dbReference>